<dbReference type="AlphaFoldDB" id="A0A812LCG8"/>
<protein>
    <submittedName>
        <fullName evidence="1">Uncharacterized protein</fullName>
    </submittedName>
</protein>
<gene>
    <name evidence="1" type="ORF">SNAT2548_LOCUS10662</name>
</gene>
<dbReference type="Proteomes" id="UP000604046">
    <property type="component" value="Unassembled WGS sequence"/>
</dbReference>
<accession>A0A812LCG8</accession>
<name>A0A812LCG8_9DINO</name>
<evidence type="ECO:0000313" key="1">
    <source>
        <dbReference type="EMBL" id="CAE7239637.1"/>
    </source>
</evidence>
<proteinExistence type="predicted"/>
<dbReference type="EMBL" id="CAJNDS010000890">
    <property type="protein sequence ID" value="CAE7239637.1"/>
    <property type="molecule type" value="Genomic_DNA"/>
</dbReference>
<keyword evidence="2" id="KW-1185">Reference proteome</keyword>
<reference evidence="1" key="1">
    <citation type="submission" date="2021-02" db="EMBL/GenBank/DDBJ databases">
        <authorList>
            <person name="Dougan E. K."/>
            <person name="Rhodes N."/>
            <person name="Thang M."/>
            <person name="Chan C."/>
        </authorList>
    </citation>
    <scope>NUCLEOTIDE SEQUENCE</scope>
</reference>
<comment type="caution">
    <text evidence="1">The sequence shown here is derived from an EMBL/GenBank/DDBJ whole genome shotgun (WGS) entry which is preliminary data.</text>
</comment>
<evidence type="ECO:0000313" key="2">
    <source>
        <dbReference type="Proteomes" id="UP000604046"/>
    </source>
</evidence>
<organism evidence="1 2">
    <name type="scientific">Symbiodinium natans</name>
    <dbReference type="NCBI Taxonomy" id="878477"/>
    <lineage>
        <taxon>Eukaryota</taxon>
        <taxon>Sar</taxon>
        <taxon>Alveolata</taxon>
        <taxon>Dinophyceae</taxon>
        <taxon>Suessiales</taxon>
        <taxon>Symbiodiniaceae</taxon>
        <taxon>Symbiodinium</taxon>
    </lineage>
</organism>
<sequence length="115" mass="12528">MKRHSCSHASSHRTARFSTIRAAARPPFPAPAPVLMAAHHGGWLADLAASCLLVSKRSKFEFALVDKTLRMSVWGRSQDGEDFAWAGRATGVGGANGLYKLGSLFWLQQPPEPLR</sequence>